<dbReference type="Proteomes" id="UP000319809">
    <property type="component" value="Chromosome"/>
</dbReference>
<gene>
    <name evidence="3" type="ORF">FH971_16445</name>
</gene>
<dbReference type="RefSeq" id="WP_140235052.1">
    <property type="nucleotide sequence ID" value="NZ_CP041036.1"/>
</dbReference>
<dbReference type="EMBL" id="CP041036">
    <property type="protein sequence ID" value="QDE32412.1"/>
    <property type="molecule type" value="Genomic_DNA"/>
</dbReference>
<feature type="coiled-coil region" evidence="1">
    <location>
        <begin position="34"/>
        <end position="68"/>
    </location>
</feature>
<feature type="signal peptide" evidence="2">
    <location>
        <begin position="1"/>
        <end position="23"/>
    </location>
</feature>
<dbReference type="KEGG" id="spol:FH971_16445"/>
<feature type="chain" id="PRO_5021282840" evidence="2">
    <location>
        <begin position="24"/>
        <end position="181"/>
    </location>
</feature>
<evidence type="ECO:0000313" key="3">
    <source>
        <dbReference type="EMBL" id="QDE32412.1"/>
    </source>
</evidence>
<dbReference type="AlphaFoldDB" id="A0A4Y5YHX5"/>
<keyword evidence="2" id="KW-0732">Signal</keyword>
<proteinExistence type="predicted"/>
<organism evidence="3 4">
    <name type="scientific">Shewanella polaris</name>
    <dbReference type="NCBI Taxonomy" id="2588449"/>
    <lineage>
        <taxon>Bacteria</taxon>
        <taxon>Pseudomonadati</taxon>
        <taxon>Pseudomonadota</taxon>
        <taxon>Gammaproteobacteria</taxon>
        <taxon>Alteromonadales</taxon>
        <taxon>Shewanellaceae</taxon>
        <taxon>Shewanella</taxon>
    </lineage>
</organism>
<keyword evidence="1" id="KW-0175">Coiled coil</keyword>
<evidence type="ECO:0000313" key="4">
    <source>
        <dbReference type="Proteomes" id="UP000319809"/>
    </source>
</evidence>
<keyword evidence="4" id="KW-1185">Reference proteome</keyword>
<sequence>MKGGTAMLVATIMTTLTAPTAEAEMLSTKANTCFETLANKVDKTQHALKTLEQRKVQLDELLANFRQYYYDISNDANLVDLNEYENIFNLDLTARGIGELLKGILKKEELHIKAEYGNDVYQSFRHLVATHGQVRKNMSNILSVYKNMQGMVETVEQTAFTPTKEFFTAAFEVSENVYNTH</sequence>
<evidence type="ECO:0000256" key="2">
    <source>
        <dbReference type="SAM" id="SignalP"/>
    </source>
</evidence>
<accession>A0A4Y5YHX5</accession>
<evidence type="ECO:0000256" key="1">
    <source>
        <dbReference type="SAM" id="Coils"/>
    </source>
</evidence>
<name>A0A4Y5YHX5_9GAMM</name>
<reference evidence="3 4" key="1">
    <citation type="submission" date="2019-06" db="EMBL/GenBank/DDBJ databases">
        <title>The genome of Shewanella sp. SM1901.</title>
        <authorList>
            <person name="Cha Q."/>
        </authorList>
    </citation>
    <scope>NUCLEOTIDE SEQUENCE [LARGE SCALE GENOMIC DNA]</scope>
    <source>
        <strain evidence="3 4">SM1901</strain>
    </source>
</reference>
<protein>
    <submittedName>
        <fullName evidence="3">Uncharacterized protein</fullName>
    </submittedName>
</protein>